<accession>A0A7S2V6S4</accession>
<organism evidence="2">
    <name type="scientific">Entomoneis paludosa</name>
    <dbReference type="NCBI Taxonomy" id="265537"/>
    <lineage>
        <taxon>Eukaryota</taxon>
        <taxon>Sar</taxon>
        <taxon>Stramenopiles</taxon>
        <taxon>Ochrophyta</taxon>
        <taxon>Bacillariophyta</taxon>
        <taxon>Bacillariophyceae</taxon>
        <taxon>Bacillariophycidae</taxon>
        <taxon>Entomoneidaceae</taxon>
        <taxon>Entomoneis</taxon>
    </lineage>
</organism>
<feature type="compositionally biased region" description="Basic residues" evidence="1">
    <location>
        <begin position="27"/>
        <end position="38"/>
    </location>
</feature>
<protein>
    <submittedName>
        <fullName evidence="2">Uncharacterized protein</fullName>
    </submittedName>
</protein>
<reference evidence="2" key="1">
    <citation type="submission" date="2021-01" db="EMBL/GenBank/DDBJ databases">
        <authorList>
            <person name="Corre E."/>
            <person name="Pelletier E."/>
            <person name="Niang G."/>
            <person name="Scheremetjew M."/>
            <person name="Finn R."/>
            <person name="Kale V."/>
            <person name="Holt S."/>
            <person name="Cochrane G."/>
            <person name="Meng A."/>
            <person name="Brown T."/>
            <person name="Cohen L."/>
        </authorList>
    </citation>
    <scope>NUCLEOTIDE SEQUENCE</scope>
    <source>
        <strain evidence="2">CCMP125</strain>
    </source>
</reference>
<dbReference type="AlphaFoldDB" id="A0A7S2V6S4"/>
<dbReference type="EMBL" id="HBHT01000110">
    <property type="protein sequence ID" value="CAD9939246.1"/>
    <property type="molecule type" value="Transcribed_RNA"/>
</dbReference>
<sequence length="142" mass="15852">MAFPLHHLSEILNGDGIASITQDNHRSHEKPKRRHVRISKSSSFSSSCVSPPRSMHSSNEHLEYPPSIKVGVDDEFDLPVSFQQPQSLHSLMRPCRWNSCPTMSASSTMVKGGVPKRINGDQAPKICRRRSQHNEIASAPNE</sequence>
<name>A0A7S2V6S4_9STRA</name>
<feature type="region of interest" description="Disordered" evidence="1">
    <location>
        <begin position="104"/>
        <end position="142"/>
    </location>
</feature>
<evidence type="ECO:0000256" key="1">
    <source>
        <dbReference type="SAM" id="MobiDB-lite"/>
    </source>
</evidence>
<feature type="compositionally biased region" description="Low complexity" evidence="1">
    <location>
        <begin position="39"/>
        <end position="57"/>
    </location>
</feature>
<evidence type="ECO:0000313" key="2">
    <source>
        <dbReference type="EMBL" id="CAD9939246.1"/>
    </source>
</evidence>
<feature type="region of interest" description="Disordered" evidence="1">
    <location>
        <begin position="21"/>
        <end position="66"/>
    </location>
</feature>
<proteinExistence type="predicted"/>
<gene>
    <name evidence="2" type="ORF">APAL1065_LOCUS69</name>
</gene>